<dbReference type="EMBL" id="MIKC01000038">
    <property type="protein sequence ID" value="OEG21777.1"/>
    <property type="molecule type" value="Genomic_DNA"/>
</dbReference>
<proteinExistence type="predicted"/>
<evidence type="ECO:0000256" key="1">
    <source>
        <dbReference type="SAM" id="Phobius"/>
    </source>
</evidence>
<accession>A0A1E5HA14</accession>
<dbReference type="PANTHER" id="PTHR33802:SF1">
    <property type="entry name" value="XK-RELATED PROTEIN"/>
    <property type="match status" value="1"/>
</dbReference>
<name>A0A1E5HA14_9ENTE</name>
<feature type="transmembrane region" description="Helical" evidence="1">
    <location>
        <begin position="52"/>
        <end position="74"/>
    </location>
</feature>
<feature type="transmembrane region" description="Helical" evidence="1">
    <location>
        <begin position="237"/>
        <end position="258"/>
    </location>
</feature>
<dbReference type="Proteomes" id="UP000094469">
    <property type="component" value="Unassembled WGS sequence"/>
</dbReference>
<dbReference type="AlphaFoldDB" id="A0A1E5HA14"/>
<comment type="caution">
    <text evidence="2">The sequence shown here is derived from an EMBL/GenBank/DDBJ whole genome shotgun (WGS) entry which is preliminary data.</text>
</comment>
<dbReference type="OrthoDB" id="5189031at2"/>
<dbReference type="STRING" id="1131292.BCR24_05700"/>
<evidence type="ECO:0000313" key="3">
    <source>
        <dbReference type="Proteomes" id="UP000094469"/>
    </source>
</evidence>
<feature type="transmembrane region" description="Helical" evidence="1">
    <location>
        <begin position="152"/>
        <end position="172"/>
    </location>
</feature>
<feature type="transmembrane region" description="Helical" evidence="1">
    <location>
        <begin position="12"/>
        <end position="32"/>
    </location>
</feature>
<keyword evidence="1" id="KW-0472">Membrane</keyword>
<dbReference type="PANTHER" id="PTHR33802">
    <property type="entry name" value="SI:CH211-161H7.5-RELATED"/>
    <property type="match status" value="1"/>
</dbReference>
<feature type="transmembrane region" description="Helical" evidence="1">
    <location>
        <begin position="208"/>
        <end position="225"/>
    </location>
</feature>
<organism evidence="2 3">
    <name type="scientific">Enterococcus ureilyticus</name>
    <dbReference type="NCBI Taxonomy" id="1131292"/>
    <lineage>
        <taxon>Bacteria</taxon>
        <taxon>Bacillati</taxon>
        <taxon>Bacillota</taxon>
        <taxon>Bacilli</taxon>
        <taxon>Lactobacillales</taxon>
        <taxon>Enterococcaceae</taxon>
        <taxon>Enterococcus</taxon>
    </lineage>
</organism>
<protein>
    <submittedName>
        <fullName evidence="2">Lantibiotic ABC transporter permease</fullName>
    </submittedName>
</protein>
<sequence>MNKEDSSIAKWLVTLSYIIMLGTNAAAVLLPLNGLTTQEVSDTYPNLFAPAGLTFAIWSVIYLFLGAFVVYQWLKPAAGSFFSDQKNRKTLRLTFILSSILNSLWLFAWQYLQIDLSVIIMLGLLGVLIYINHLLAKMSFKVIGFICVRVPFGIYFGWITIATIANITAFLVDKEIPLFQNNQVLWTVIILLVGLVIISTTILRNHNIAYGLATLWAYYGILLKHQAADGWNSKYPMIITTVIISLVIIVVVCLYEVVQEIKKQKNVI</sequence>
<keyword evidence="1" id="KW-1133">Transmembrane helix</keyword>
<keyword evidence="3" id="KW-1185">Reference proteome</keyword>
<evidence type="ECO:0000313" key="2">
    <source>
        <dbReference type="EMBL" id="OEG21777.1"/>
    </source>
</evidence>
<reference evidence="3" key="1">
    <citation type="submission" date="2016-09" db="EMBL/GenBank/DDBJ databases">
        <authorList>
            <person name="Gulvik C.A."/>
        </authorList>
    </citation>
    <scope>NUCLEOTIDE SEQUENCE [LARGE SCALE GENOMIC DNA]</scope>
    <source>
        <strain evidence="3">LMG 26676</strain>
    </source>
</reference>
<gene>
    <name evidence="2" type="ORF">BCR24_05700</name>
</gene>
<keyword evidence="1" id="KW-0812">Transmembrane</keyword>
<feature type="transmembrane region" description="Helical" evidence="1">
    <location>
        <begin position="95"/>
        <end position="112"/>
    </location>
</feature>
<dbReference type="RefSeq" id="WP_069640762.1">
    <property type="nucleotide sequence ID" value="NZ_JAFBEZ010000004.1"/>
</dbReference>
<feature type="transmembrane region" description="Helical" evidence="1">
    <location>
        <begin position="118"/>
        <end position="140"/>
    </location>
</feature>
<feature type="transmembrane region" description="Helical" evidence="1">
    <location>
        <begin position="184"/>
        <end position="203"/>
    </location>
</feature>